<dbReference type="InterPro" id="IPR052511">
    <property type="entry name" value="ATP-dep_Helicase"/>
</dbReference>
<organism evidence="12 13">
    <name type="scientific">Halogeometricum borinquense</name>
    <dbReference type="NCBI Taxonomy" id="60847"/>
    <lineage>
        <taxon>Archaea</taxon>
        <taxon>Methanobacteriati</taxon>
        <taxon>Methanobacteriota</taxon>
        <taxon>Stenosarchaea group</taxon>
        <taxon>Halobacteria</taxon>
        <taxon>Halobacteriales</taxon>
        <taxon>Haloferacaceae</taxon>
        <taxon>Halogeometricum</taxon>
    </lineage>
</organism>
<proteinExistence type="inferred from homology"/>
<evidence type="ECO:0000256" key="6">
    <source>
        <dbReference type="ARBA" id="ARBA00023125"/>
    </source>
</evidence>
<keyword evidence="2" id="KW-0227">DNA damage</keyword>
<feature type="domain" description="Helicase C-terminal" evidence="11">
    <location>
        <begin position="260"/>
        <end position="412"/>
    </location>
</feature>
<evidence type="ECO:0000259" key="11">
    <source>
        <dbReference type="PROSITE" id="PS51194"/>
    </source>
</evidence>
<sequence length="948" mass="104971">MADGTAAQGMDAFTALGDTVRAALSERGFTTPTEPQRRAIPPLAAGKNALVIAPTGTGKTETAMLPVLDSIVESPDEDRAGLSALYVTPLRALNRDMRERLDWWGEELDIEVDVRHGDTTQYQRQKQANDPPDVLVTTPETLQAMLTGEKLRTALSDVRHVVVDEVHELASAKRGAQLTVGLERLRALAGPFQRIGLSATVGSPEEVGKFLTGDRSFEIVEVDAGSKVAFTVVHPDVTREDQTLAGQLASEDEMASHVRVIRDIVRDHESTLVFVNTRQTAEALGSRFKRLNEPIAVHHGSLSKDVRIDVEDRFKTGELDGLICTSSMELGIDVGRVDHVVQYGSPREVSRLLQRVGRAGHRRDQTSRGTIVTSSADDTHEALAIARKAEAGEVEPARIHHASLDTVANQIVGVVMDYGEVSARKTYELVTSAYPFCDLEAATFREIVRELSGNRLLWLDEEKDVLEKSSGTWQYFYANLSMIPDEETYDVYDMSSRGQIGTLDERFVVNFAEPGASFIQRGEMWRINDIDDEEGEVNVTPIEDPSGEVPSWTGSEIPVPAHVAGEVGEIRETAARQFELGGERDAVARDFRGRYPTDERTVSKSLKPTERQVDAELPVPTADRLVIEGQGRKVTLNSPYGHRVNETLGRMLAALVGQRTGSSIGIETDAYRVTFEVPPNASVHDFTEVLETTDPDHVEGVLELALKHSESLKFTLAQVAAKFGALKRYQGNKRFGGDRLLAALEDTPIYDEAVREVFHVDLAVPETTELLRKIQDGEVALETARERTPIGIDGRSSGRELLVPENADASVIQAIKERIQNDRVILLCLHCTDWKTTRKVRRVRDQPECPECGATRVACLNPWDDETVTAVRANDPDDEQRRLKKRAYKSASLVQSHGRKAVVALAARGVGPQNAARIIGKLREDEDDFYRDILEQERQYARTQSFWD</sequence>
<dbReference type="Pfam" id="PF19306">
    <property type="entry name" value="WHD_Lhr"/>
    <property type="match status" value="1"/>
</dbReference>
<dbReference type="InterPro" id="IPR013701">
    <property type="entry name" value="Lhr-like_DEAD/DEAH_assoc"/>
</dbReference>
<dbReference type="CDD" id="cd17922">
    <property type="entry name" value="DEXHc_LHR-like"/>
    <property type="match status" value="1"/>
</dbReference>
<dbReference type="InterPro" id="IPR027417">
    <property type="entry name" value="P-loop_NTPase"/>
</dbReference>
<keyword evidence="4 12" id="KW-0347">Helicase</keyword>
<keyword evidence="3" id="KW-0378">Hydrolase</keyword>
<dbReference type="Pfam" id="PF00271">
    <property type="entry name" value="Helicase_C"/>
    <property type="match status" value="1"/>
</dbReference>
<protein>
    <submittedName>
        <fullName evidence="12">DEAD/DEAH box helicase</fullName>
    </submittedName>
</protein>
<dbReference type="GO" id="GO:0006281">
    <property type="term" value="P:DNA repair"/>
    <property type="evidence" value="ECO:0007669"/>
    <property type="project" value="UniProtKB-KW"/>
</dbReference>
<keyword evidence="7" id="KW-0234">DNA repair</keyword>
<gene>
    <name evidence="12" type="ORF">ELS19_06015</name>
</gene>
<evidence type="ECO:0000313" key="12">
    <source>
        <dbReference type="EMBL" id="RYJ13558.1"/>
    </source>
</evidence>
<dbReference type="Pfam" id="PF00270">
    <property type="entry name" value="DEAD"/>
    <property type="match status" value="1"/>
</dbReference>
<name>A0A482TEC5_9EURY</name>
<dbReference type="InterPro" id="IPR001650">
    <property type="entry name" value="Helicase_C-like"/>
</dbReference>
<dbReference type="PANTHER" id="PTHR47962:SF5">
    <property type="entry name" value="ATP-DEPENDENT HELICASE LHR-RELATED"/>
    <property type="match status" value="1"/>
</dbReference>
<dbReference type="AlphaFoldDB" id="A0A482TEC5"/>
<evidence type="ECO:0000256" key="1">
    <source>
        <dbReference type="ARBA" id="ARBA00022741"/>
    </source>
</evidence>
<evidence type="ECO:0000256" key="4">
    <source>
        <dbReference type="ARBA" id="ARBA00022806"/>
    </source>
</evidence>
<dbReference type="InterPro" id="IPR045628">
    <property type="entry name" value="Lhr_WH_dom"/>
</dbReference>
<dbReference type="SMART" id="SM00487">
    <property type="entry name" value="DEXDc"/>
    <property type="match status" value="1"/>
</dbReference>
<evidence type="ECO:0000256" key="5">
    <source>
        <dbReference type="ARBA" id="ARBA00022840"/>
    </source>
</evidence>
<evidence type="ECO:0000256" key="9">
    <source>
        <dbReference type="ARBA" id="ARBA00093467"/>
    </source>
</evidence>
<dbReference type="SUPFAM" id="SSF52540">
    <property type="entry name" value="P-loop containing nucleoside triphosphate hydrolases"/>
    <property type="match status" value="1"/>
</dbReference>
<evidence type="ECO:0000256" key="3">
    <source>
        <dbReference type="ARBA" id="ARBA00022801"/>
    </source>
</evidence>
<dbReference type="GO" id="GO:0004386">
    <property type="term" value="F:helicase activity"/>
    <property type="evidence" value="ECO:0007669"/>
    <property type="project" value="UniProtKB-KW"/>
</dbReference>
<dbReference type="InterPro" id="IPR011545">
    <property type="entry name" value="DEAD/DEAH_box_helicase_dom"/>
</dbReference>
<dbReference type="PROSITE" id="PS51194">
    <property type="entry name" value="HELICASE_CTER"/>
    <property type="match status" value="1"/>
</dbReference>
<dbReference type="GO" id="GO:0140097">
    <property type="term" value="F:catalytic activity, acting on DNA"/>
    <property type="evidence" value="ECO:0007669"/>
    <property type="project" value="UniProtKB-ARBA"/>
</dbReference>
<keyword evidence="8" id="KW-0413">Isomerase</keyword>
<dbReference type="Proteomes" id="UP000294028">
    <property type="component" value="Unassembled WGS sequence"/>
</dbReference>
<evidence type="ECO:0000256" key="7">
    <source>
        <dbReference type="ARBA" id="ARBA00023204"/>
    </source>
</evidence>
<evidence type="ECO:0000259" key="10">
    <source>
        <dbReference type="PROSITE" id="PS51192"/>
    </source>
</evidence>
<feature type="domain" description="Helicase ATP-binding" evidence="10">
    <location>
        <begin position="40"/>
        <end position="219"/>
    </location>
</feature>
<dbReference type="GO" id="GO:0016887">
    <property type="term" value="F:ATP hydrolysis activity"/>
    <property type="evidence" value="ECO:0007669"/>
    <property type="project" value="TreeGrafter"/>
</dbReference>
<dbReference type="SMART" id="SM00490">
    <property type="entry name" value="HELICc"/>
    <property type="match status" value="1"/>
</dbReference>
<dbReference type="RefSeq" id="WP_129783979.1">
    <property type="nucleotide sequence ID" value="NZ_RZHH01000002.1"/>
</dbReference>
<evidence type="ECO:0000256" key="8">
    <source>
        <dbReference type="ARBA" id="ARBA00023235"/>
    </source>
</evidence>
<evidence type="ECO:0000256" key="2">
    <source>
        <dbReference type="ARBA" id="ARBA00022763"/>
    </source>
</evidence>
<dbReference type="InterPro" id="IPR017170">
    <property type="entry name" value="Lhr-like"/>
</dbReference>
<dbReference type="PANTHER" id="PTHR47962">
    <property type="entry name" value="ATP-DEPENDENT HELICASE LHR-RELATED-RELATED"/>
    <property type="match status" value="1"/>
</dbReference>
<dbReference type="PIRSF" id="PIRSF037307">
    <property type="entry name" value="Lhr-like_helic_prd"/>
    <property type="match status" value="1"/>
</dbReference>
<keyword evidence="6" id="KW-0238">DNA-binding</keyword>
<keyword evidence="5" id="KW-0067">ATP-binding</keyword>
<dbReference type="Gene3D" id="3.40.50.300">
    <property type="entry name" value="P-loop containing nucleotide triphosphate hydrolases"/>
    <property type="match status" value="2"/>
</dbReference>
<keyword evidence="1" id="KW-0547">Nucleotide-binding</keyword>
<dbReference type="GO" id="GO:0003677">
    <property type="term" value="F:DNA binding"/>
    <property type="evidence" value="ECO:0007669"/>
    <property type="project" value="UniProtKB-KW"/>
</dbReference>
<comment type="similarity">
    <text evidence="9">Belongs to the Lhr helicase family. Lhr-Core subfamily.</text>
</comment>
<reference evidence="12 13" key="1">
    <citation type="submission" date="2018-12" db="EMBL/GenBank/DDBJ databases">
        <title>Genome analysis provides insights into bioremediation potentialities of Halogeometricum borinquense strain N11.</title>
        <authorList>
            <person name="Najjari A."/>
            <person name="Youssef N."/>
            <person name="Fhoula I."/>
            <person name="Ben Dhia O."/>
            <person name="Mahjoubi M."/>
            <person name="Ouzari H.I."/>
            <person name="Cherif A."/>
        </authorList>
    </citation>
    <scope>NUCLEOTIDE SEQUENCE [LARGE SCALE GENOMIC DNA]</scope>
    <source>
        <strain evidence="12 13">N11</strain>
    </source>
</reference>
<evidence type="ECO:0000313" key="13">
    <source>
        <dbReference type="Proteomes" id="UP000294028"/>
    </source>
</evidence>
<comment type="caution">
    <text evidence="12">The sequence shown here is derived from an EMBL/GenBank/DDBJ whole genome shotgun (WGS) entry which is preliminary data.</text>
</comment>
<dbReference type="PROSITE" id="PS51192">
    <property type="entry name" value="HELICASE_ATP_BIND_1"/>
    <property type="match status" value="1"/>
</dbReference>
<dbReference type="EMBL" id="RZHH01000002">
    <property type="protein sequence ID" value="RYJ13558.1"/>
    <property type="molecule type" value="Genomic_DNA"/>
</dbReference>
<dbReference type="InterPro" id="IPR014001">
    <property type="entry name" value="Helicase_ATP-bd"/>
</dbReference>
<accession>A0A482TEC5</accession>
<dbReference type="GO" id="GO:0005524">
    <property type="term" value="F:ATP binding"/>
    <property type="evidence" value="ECO:0007669"/>
    <property type="project" value="UniProtKB-KW"/>
</dbReference>
<dbReference type="Pfam" id="PF08494">
    <property type="entry name" value="DEAD_assoc"/>
    <property type="match status" value="1"/>
</dbReference>